<feature type="compositionally biased region" description="Basic and acidic residues" evidence="1">
    <location>
        <begin position="249"/>
        <end position="268"/>
    </location>
</feature>
<feature type="compositionally biased region" description="Polar residues" evidence="1">
    <location>
        <begin position="22"/>
        <end position="32"/>
    </location>
</feature>
<dbReference type="EMBL" id="JAGHQM010000012">
    <property type="protein sequence ID" value="KAH0566375.1"/>
    <property type="molecule type" value="Genomic_DNA"/>
</dbReference>
<reference evidence="2" key="1">
    <citation type="submission" date="2021-03" db="EMBL/GenBank/DDBJ databases">
        <title>Comparative genomics and phylogenomic investigation of the class Geoglossomycetes provide insights into ecological specialization and systematics.</title>
        <authorList>
            <person name="Melie T."/>
            <person name="Pirro S."/>
            <person name="Miller A.N."/>
            <person name="Quandt A."/>
        </authorList>
    </citation>
    <scope>NUCLEOTIDE SEQUENCE</scope>
    <source>
        <strain evidence="2">CAQ_001_2017</strain>
    </source>
</reference>
<sequence>MAATVPEAAQFSSPKRKRHPTETPTLPTRLNTNVALPPASFAEEARQGGGSPRTAVAKDLEQLRLRGKGRGRIDFQQAIRNGGEIGEPGDVGDTLEVEGNARKRAKMRSAAVENEGDSIAVTIRLKSNKALPWHDNTDNSSTSPNNGSGSNDIQKRPEGAIFEDSSPTSSARLKTKTRLTTPPPSSSNVGEEHPESLDVGGVRDGENFRSSLTWRDDEITGMDLNDPDDDGEGVNGIGYKPTPAQAYARTEKRKQQVMDYRSREANEARKRRIERRSRLATPVAEDGEPQSRTARKVRFADGADN</sequence>
<evidence type="ECO:0000313" key="3">
    <source>
        <dbReference type="Proteomes" id="UP000750711"/>
    </source>
</evidence>
<gene>
    <name evidence="2" type="ORF">GP486_000233</name>
</gene>
<dbReference type="AlphaFoldDB" id="A0A9P8LJ68"/>
<name>A0A9P8LJ68_9PEZI</name>
<feature type="region of interest" description="Disordered" evidence="1">
    <location>
        <begin position="127"/>
        <end position="305"/>
    </location>
</feature>
<dbReference type="Proteomes" id="UP000750711">
    <property type="component" value="Unassembled WGS sequence"/>
</dbReference>
<evidence type="ECO:0000313" key="2">
    <source>
        <dbReference type="EMBL" id="KAH0566375.1"/>
    </source>
</evidence>
<comment type="caution">
    <text evidence="2">The sequence shown here is derived from an EMBL/GenBank/DDBJ whole genome shotgun (WGS) entry which is preliminary data.</text>
</comment>
<feature type="compositionally biased region" description="Low complexity" evidence="1">
    <location>
        <begin position="138"/>
        <end position="152"/>
    </location>
</feature>
<keyword evidence="3" id="KW-1185">Reference proteome</keyword>
<organism evidence="2 3">
    <name type="scientific">Trichoglossum hirsutum</name>
    <dbReference type="NCBI Taxonomy" id="265104"/>
    <lineage>
        <taxon>Eukaryota</taxon>
        <taxon>Fungi</taxon>
        <taxon>Dikarya</taxon>
        <taxon>Ascomycota</taxon>
        <taxon>Pezizomycotina</taxon>
        <taxon>Geoglossomycetes</taxon>
        <taxon>Geoglossales</taxon>
        <taxon>Geoglossaceae</taxon>
        <taxon>Trichoglossum</taxon>
    </lineage>
</organism>
<feature type="compositionally biased region" description="Basic and acidic residues" evidence="1">
    <location>
        <begin position="190"/>
        <end position="207"/>
    </location>
</feature>
<evidence type="ECO:0000256" key="1">
    <source>
        <dbReference type="SAM" id="MobiDB-lite"/>
    </source>
</evidence>
<feature type="region of interest" description="Disordered" evidence="1">
    <location>
        <begin position="1"/>
        <end position="32"/>
    </location>
</feature>
<protein>
    <submittedName>
        <fullName evidence="2">Uncharacterized protein</fullName>
    </submittedName>
</protein>
<accession>A0A9P8LJ68</accession>
<proteinExistence type="predicted"/>